<name>A0A9D2NPR1_9FIRM</name>
<dbReference type="EMBL" id="DWWM01000005">
    <property type="protein sequence ID" value="HJC35704.1"/>
    <property type="molecule type" value="Genomic_DNA"/>
</dbReference>
<evidence type="ECO:0000313" key="1">
    <source>
        <dbReference type="EMBL" id="HJC35704.1"/>
    </source>
</evidence>
<reference evidence="1" key="1">
    <citation type="journal article" date="2021" name="PeerJ">
        <title>Extensive microbial diversity within the chicken gut microbiome revealed by metagenomics and culture.</title>
        <authorList>
            <person name="Gilroy R."/>
            <person name="Ravi A."/>
            <person name="Getino M."/>
            <person name="Pursley I."/>
            <person name="Horton D.L."/>
            <person name="Alikhan N.F."/>
            <person name="Baker D."/>
            <person name="Gharbi K."/>
            <person name="Hall N."/>
            <person name="Watson M."/>
            <person name="Adriaenssens E.M."/>
            <person name="Foster-Nyarko E."/>
            <person name="Jarju S."/>
            <person name="Secka A."/>
            <person name="Antonio M."/>
            <person name="Oren A."/>
            <person name="Chaudhuri R.R."/>
            <person name="La Ragione R."/>
            <person name="Hildebrand F."/>
            <person name="Pallen M.J."/>
        </authorList>
    </citation>
    <scope>NUCLEOTIDE SEQUENCE</scope>
    <source>
        <strain evidence="1">CHK187-11901</strain>
    </source>
</reference>
<evidence type="ECO:0000313" key="2">
    <source>
        <dbReference type="Proteomes" id="UP000823896"/>
    </source>
</evidence>
<gene>
    <name evidence="1" type="ORF">H9702_01055</name>
</gene>
<dbReference type="Proteomes" id="UP000823896">
    <property type="component" value="Unassembled WGS sequence"/>
</dbReference>
<sequence>MKYPVIYVRNVMGVHKHNSISYALHMRIVSGETEDELRAAYLKKLLSQLYHTVEGLFVVAQAQIVKNDDDPFILFTSNLDQRMLKMQLQTLANELGERTGASAQLEYALFRSLLLVKDRPVGLLKAAKEGEPVHQSNAIAEHAVLLGPDGRKVTTNYLMSYDVFVHRSKA</sequence>
<proteinExistence type="predicted"/>
<accession>A0A9D2NPR1</accession>
<reference evidence="1" key="2">
    <citation type="submission" date="2021-04" db="EMBL/GenBank/DDBJ databases">
        <authorList>
            <person name="Gilroy R."/>
        </authorList>
    </citation>
    <scope>NUCLEOTIDE SEQUENCE</scope>
    <source>
        <strain evidence="1">CHK187-11901</strain>
    </source>
</reference>
<organism evidence="1 2">
    <name type="scientific">Candidatus Merdibacter merdavium</name>
    <dbReference type="NCBI Taxonomy" id="2838692"/>
    <lineage>
        <taxon>Bacteria</taxon>
        <taxon>Bacillati</taxon>
        <taxon>Bacillota</taxon>
        <taxon>Erysipelotrichia</taxon>
        <taxon>Erysipelotrichales</taxon>
        <taxon>Erysipelotrichaceae</taxon>
        <taxon>Merdibacter</taxon>
    </lineage>
</organism>
<protein>
    <submittedName>
        <fullName evidence="1">Uncharacterized protein</fullName>
    </submittedName>
</protein>
<dbReference type="AlphaFoldDB" id="A0A9D2NPR1"/>
<comment type="caution">
    <text evidence="1">The sequence shown here is derived from an EMBL/GenBank/DDBJ whole genome shotgun (WGS) entry which is preliminary data.</text>
</comment>